<comment type="caution">
    <text evidence="3">The sequence shown here is derived from an EMBL/GenBank/DDBJ whole genome shotgun (WGS) entry which is preliminary data.</text>
</comment>
<dbReference type="Pfam" id="PF04937">
    <property type="entry name" value="DUF659"/>
    <property type="match status" value="1"/>
</dbReference>
<dbReference type="Proteomes" id="UP001634393">
    <property type="component" value="Unassembled WGS sequence"/>
</dbReference>
<dbReference type="SUPFAM" id="SSF53098">
    <property type="entry name" value="Ribonuclease H-like"/>
    <property type="match status" value="1"/>
</dbReference>
<protein>
    <recommendedName>
        <fullName evidence="5">BED-type domain-containing protein</fullName>
    </recommendedName>
</protein>
<organism evidence="3 4">
    <name type="scientific">Penstemon smallii</name>
    <dbReference type="NCBI Taxonomy" id="265156"/>
    <lineage>
        <taxon>Eukaryota</taxon>
        <taxon>Viridiplantae</taxon>
        <taxon>Streptophyta</taxon>
        <taxon>Embryophyta</taxon>
        <taxon>Tracheophyta</taxon>
        <taxon>Spermatophyta</taxon>
        <taxon>Magnoliopsida</taxon>
        <taxon>eudicotyledons</taxon>
        <taxon>Gunneridae</taxon>
        <taxon>Pentapetalae</taxon>
        <taxon>asterids</taxon>
        <taxon>lamiids</taxon>
        <taxon>Lamiales</taxon>
        <taxon>Plantaginaceae</taxon>
        <taxon>Cheloneae</taxon>
        <taxon>Penstemon</taxon>
    </lineage>
</organism>
<evidence type="ECO:0000313" key="4">
    <source>
        <dbReference type="Proteomes" id="UP001634393"/>
    </source>
</evidence>
<dbReference type="AlphaFoldDB" id="A0ABD3SVI7"/>
<feature type="domain" description="HAT C-terminal dimerisation" evidence="2">
    <location>
        <begin position="618"/>
        <end position="699"/>
    </location>
</feature>
<dbReference type="InterPro" id="IPR007021">
    <property type="entry name" value="DUF659"/>
</dbReference>
<dbReference type="Pfam" id="PF05699">
    <property type="entry name" value="Dimer_Tnp_hAT"/>
    <property type="match status" value="1"/>
</dbReference>
<keyword evidence="4" id="KW-1185">Reference proteome</keyword>
<proteinExistence type="predicted"/>
<dbReference type="InterPro" id="IPR012337">
    <property type="entry name" value="RNaseH-like_sf"/>
</dbReference>
<evidence type="ECO:0000313" key="3">
    <source>
        <dbReference type="EMBL" id="KAL3828629.1"/>
    </source>
</evidence>
<reference evidence="3 4" key="1">
    <citation type="submission" date="2024-12" db="EMBL/GenBank/DDBJ databases">
        <title>The unique morphological basis and parallel evolutionary history of personate flowers in Penstemon.</title>
        <authorList>
            <person name="Depatie T.H."/>
            <person name="Wessinger C.A."/>
        </authorList>
    </citation>
    <scope>NUCLEOTIDE SEQUENCE [LARGE SCALE GENOMIC DNA]</scope>
    <source>
        <strain evidence="3">WTNN_2</strain>
        <tissue evidence="3">Leaf</tissue>
    </source>
</reference>
<gene>
    <name evidence="3" type="ORF">ACJIZ3_017431</name>
</gene>
<evidence type="ECO:0008006" key="5">
    <source>
        <dbReference type="Google" id="ProtNLM"/>
    </source>
</evidence>
<accession>A0ABD3SVI7</accession>
<sequence>MGDKNGASASADDGLLLQKFFVDVKLERENEVNRYLTMEEDANNEVAPVPSVDVNRPLWRYVTKQGRTSKGGGNQNFECSFCNGSYKGSYSRVKAHLLRMVGYGIKGCPKVTVGQINEMINLEDEALRRIESGRAKMIPFPHSSTSPSYSVPIDALSRSSFKQDTCEPRKRKMVGDNVVEKASNLEVKEQLDGEIARMFYAGGIPFNFARNPHFLRAFTFAAKANISGYVPPSYDDLRTKLLTNERTIIDGLLNHTRSTWRTKGASIVSNGWSDPQKRPLINFMAINMGGPVFISAVNNQGEYKDECSIYHLMKEVIMEVGVTNVIQVITDNVPVCKAAGMLIEETYPHIFWTPCVVHTLNLALENICAAKNTEANGITYHECQWITEVVGSALMIHNFIMNHSMRPAIYNKFPKIKLLAVAETRFASMIILLKRFKLVKHQLQSMVISEQWSCYREEDVAKAKLVKEKLLNDVWWDYVDYILTLTEPIYSMLRFLDTDKPCLHLVYEMWGSMMHLVKRNIYAHEMKSDGDESSFWNVVRIILEDRWSSSSNPLHCLAHSLNPRCTTKEWENEHPYLTPPRSDHEVSKMRKLCLKRLFPSEDTRREVNVEVAKFFGFLDGFAEEDSIRDRSKLKPIEWWLVYGSSAPHLQSLCIKLLGQVCSSSCCERNWSTYAFIHSTKRDQITSQCAEDLVYVHSNLRLLSRKTPQYMQGDNRMWDVAGDAFESLDDVGILAIANLSLDEPEFEAVLFADKGIK</sequence>
<dbReference type="InterPro" id="IPR008906">
    <property type="entry name" value="HATC_C_dom"/>
</dbReference>
<dbReference type="EMBL" id="JBJXBP010000005">
    <property type="protein sequence ID" value="KAL3828629.1"/>
    <property type="molecule type" value="Genomic_DNA"/>
</dbReference>
<evidence type="ECO:0000259" key="1">
    <source>
        <dbReference type="Pfam" id="PF04937"/>
    </source>
</evidence>
<feature type="domain" description="DUF659" evidence="1">
    <location>
        <begin position="232"/>
        <end position="395"/>
    </location>
</feature>
<name>A0ABD3SVI7_9LAMI</name>
<evidence type="ECO:0000259" key="2">
    <source>
        <dbReference type="Pfam" id="PF05699"/>
    </source>
</evidence>
<dbReference type="PANTHER" id="PTHR32166:SF81">
    <property type="entry name" value="OS06G0658400 PROTEIN"/>
    <property type="match status" value="1"/>
</dbReference>
<dbReference type="PANTHER" id="PTHR32166">
    <property type="entry name" value="OSJNBA0013A04.12 PROTEIN"/>
    <property type="match status" value="1"/>
</dbReference>